<dbReference type="PANTHER" id="PTHR10039">
    <property type="entry name" value="AMELOGENIN"/>
    <property type="match status" value="1"/>
</dbReference>
<dbReference type="PROSITE" id="PS50837">
    <property type="entry name" value="NACHT"/>
    <property type="match status" value="1"/>
</dbReference>
<keyword evidence="1" id="KW-0677">Repeat</keyword>
<dbReference type="Gene3D" id="1.20.5.340">
    <property type="match status" value="2"/>
</dbReference>
<dbReference type="Proteomes" id="UP000604273">
    <property type="component" value="Unassembled WGS sequence"/>
</dbReference>
<dbReference type="OrthoDB" id="7464126at2759"/>
<evidence type="ECO:0000256" key="1">
    <source>
        <dbReference type="ARBA" id="ARBA00022737"/>
    </source>
</evidence>
<proteinExistence type="predicted"/>
<dbReference type="EMBL" id="JABFAI010000273">
    <property type="protein sequence ID" value="KAF4948022.1"/>
    <property type="molecule type" value="Genomic_DNA"/>
</dbReference>
<feature type="domain" description="NACHT" evidence="2">
    <location>
        <begin position="311"/>
        <end position="466"/>
    </location>
</feature>
<keyword evidence="4" id="KW-1185">Reference proteome</keyword>
<dbReference type="InterPro" id="IPR056125">
    <property type="entry name" value="DUF7708"/>
</dbReference>
<name>A0A8H4SY97_9HYPO</name>
<dbReference type="Pfam" id="PF24809">
    <property type="entry name" value="DUF7708"/>
    <property type="match status" value="1"/>
</dbReference>
<sequence length="1446" mass="162805">MTTLSTSSISMDSPALALRISGDLWSKAIAKVGDKLPSEIFTDPENKSLSELWENTQSSMQRLKDKSWSFKRKNGETVYVRDLLAKASKWIKHFKDIGDIVVQYDPGHAALPWAGVRFLLTVGDGFHPLHRTVGIVEIICRNAVVESLLGNNQHKAAHSVRHNLIVLYASILTYLAKANSYYRQSRLKSFVKNGLLASSDFESAFSLIEEAQADVDRSVPVLGLQVQMETNVKLQELIQSFDAPINRWDQALHEIIDHMHGKERGKILGWVSEQKYEKHHQQAKSEVMEGTGQWLLHDTLFLRWKNECASSILWLYGIPGSGKSKLASIVIEDAIAAFQRKEATYPAYFYCSRNSAAERERSDPAQVLASIARQLSTPHMGGPILEPTRKEYEEEKKSYFMSGSLGLEKSKKLVFQLLQQYPSATIVVDALDECNPETRQDLLRALESLLKESPCLLKIFVTSRTDQDITYKLNNYPNLHLSSERNTGDINRFIRSETTRLIAEGDLLRDSKRKNELREMVIHTLMAKAQGMFRLASMLLQDLRRQGTDLAIEERLKGLPKTLEESYRETLANIENMDTIADRQYARNALSWLLCARKQLQCDEFLSLASVIENGPPSPISKGQLLQICSHFVMFDNATDTFRFSHLTVREFLEDQDFFKPASVNALAAETCLSKLSGPPISIEERLLHYPFLFWAEHAREARQQRCVRLEEMLGRFLQSEESGSFFYRWHRTTEEILELRQTSRYLVFDVRSRLKAALSYIPRVLFVVCVYDLFDVYSREQWSRLVQQKCKNKEGETYQEVALRYGSGGLLEWLSMNDGSFAVTEKLIEIAAENRVYGKTVMALLLSNCTGAAIKITEEMVEAAAGNRVSGESIMALLLENDAIDCVITQEVVNAIAGRFSPSIFQRLCVKAESEIPIGEDTIWAAVANHQHGKDIAAILLDRSKEKIEITEDMIISATQVPYGKEILELFFNHPKARILITEDVLKDAGGYPYIGEEVWSLLLRNRGSEVLITEEIVILVARNTKNCNMLITKLLDECATVIPTTQAVIEGLVGRLNRHTFEMFLNIMGVDVLITNSLIEHAYVHSGGNEGVLEFLLEKGTARDENMDQVINAIARRSDPATLQQFLTRSGIVLRIEEDIVEAAAENWNHGCEMMAFFLESCGQVPVTEQAIRSTVENNRSGKLIVALLVEKSVNTIPMTEWVISMIATYQSGSVFRQLLDQRASDIRITGNVVEAVASGGRNSEEEWGILFENGILTTDAVGEVIQSIIVNSEKSVLQLFIDQKGVEIQVTEEIVHAAKKNRLNGNDMMTVIFENRDRRAPITKKVINSIATEFDAAILQQSLDVVDIDILTSQELLLAAAGNSDHGKEVIRFLLEEYIENIPVTEEVVEAAAGNWRSGQDILALLLDRQNGMIPITEKALFSIFHHPQYGNTTEAASGKTRK</sequence>
<dbReference type="Pfam" id="PF23397">
    <property type="entry name" value="DUF7104"/>
    <property type="match status" value="8"/>
</dbReference>
<dbReference type="InterPro" id="IPR027417">
    <property type="entry name" value="P-loop_NTPase"/>
</dbReference>
<accession>A0A8H4SY97</accession>
<dbReference type="Gene3D" id="3.40.50.300">
    <property type="entry name" value="P-loop containing nucleotide triphosphate hydrolases"/>
    <property type="match status" value="1"/>
</dbReference>
<evidence type="ECO:0000313" key="3">
    <source>
        <dbReference type="EMBL" id="KAF4948022.1"/>
    </source>
</evidence>
<evidence type="ECO:0000259" key="2">
    <source>
        <dbReference type="PROSITE" id="PS50837"/>
    </source>
</evidence>
<comment type="caution">
    <text evidence="3">The sequence shown here is derived from an EMBL/GenBank/DDBJ whole genome shotgun (WGS) entry which is preliminary data.</text>
</comment>
<reference evidence="3" key="2">
    <citation type="submission" date="2020-05" db="EMBL/GenBank/DDBJ databases">
        <authorList>
            <person name="Kim H.-S."/>
            <person name="Proctor R.H."/>
            <person name="Brown D.W."/>
        </authorList>
    </citation>
    <scope>NUCLEOTIDE SEQUENCE</scope>
    <source>
        <strain evidence="3">NRRL 45417</strain>
    </source>
</reference>
<organism evidence="3 4">
    <name type="scientific">Fusarium gaditjirri</name>
    <dbReference type="NCBI Taxonomy" id="282569"/>
    <lineage>
        <taxon>Eukaryota</taxon>
        <taxon>Fungi</taxon>
        <taxon>Dikarya</taxon>
        <taxon>Ascomycota</taxon>
        <taxon>Pezizomycotina</taxon>
        <taxon>Sordariomycetes</taxon>
        <taxon>Hypocreomycetidae</taxon>
        <taxon>Hypocreales</taxon>
        <taxon>Nectriaceae</taxon>
        <taxon>Fusarium</taxon>
        <taxon>Fusarium nisikadoi species complex</taxon>
    </lineage>
</organism>
<dbReference type="InterPro" id="IPR007111">
    <property type="entry name" value="NACHT_NTPase"/>
</dbReference>
<dbReference type="SUPFAM" id="SSF52540">
    <property type="entry name" value="P-loop containing nucleoside triphosphate hydrolases"/>
    <property type="match status" value="1"/>
</dbReference>
<gene>
    <name evidence="3" type="ORF">FGADI_10017</name>
</gene>
<dbReference type="InterPro" id="IPR056884">
    <property type="entry name" value="NPHP3-like_N"/>
</dbReference>
<evidence type="ECO:0000313" key="4">
    <source>
        <dbReference type="Proteomes" id="UP000604273"/>
    </source>
</evidence>
<reference evidence="3" key="1">
    <citation type="journal article" date="2020" name="BMC Genomics">
        <title>Correction to: Identification and distribution of gene clusters required for synthesis of sphingolipid metabolism inhibitors in diverse species of the filamentous fungus Fusarium.</title>
        <authorList>
            <person name="Kim H.S."/>
            <person name="Lohmar J.M."/>
            <person name="Busman M."/>
            <person name="Brown D.W."/>
            <person name="Naumann T.A."/>
            <person name="Divon H.H."/>
            <person name="Lysoe E."/>
            <person name="Uhlig S."/>
            <person name="Proctor R.H."/>
        </authorList>
    </citation>
    <scope>NUCLEOTIDE SEQUENCE</scope>
    <source>
        <strain evidence="3">NRRL 45417</strain>
    </source>
</reference>
<protein>
    <recommendedName>
        <fullName evidence="2">NACHT domain-containing protein</fullName>
    </recommendedName>
</protein>
<dbReference type="PANTHER" id="PTHR10039:SF14">
    <property type="entry name" value="NACHT DOMAIN-CONTAINING PROTEIN"/>
    <property type="match status" value="1"/>
</dbReference>
<dbReference type="Pfam" id="PF24883">
    <property type="entry name" value="NPHP3_N"/>
    <property type="match status" value="1"/>
</dbReference>
<dbReference type="InterPro" id="IPR055530">
    <property type="entry name" value="DUF7104"/>
</dbReference>